<dbReference type="AlphaFoldDB" id="A0A7K0DBA3"/>
<dbReference type="CDD" id="cd00093">
    <property type="entry name" value="HTH_XRE"/>
    <property type="match status" value="1"/>
</dbReference>
<dbReference type="SMART" id="SM00530">
    <property type="entry name" value="HTH_XRE"/>
    <property type="match status" value="1"/>
</dbReference>
<keyword evidence="3" id="KW-1185">Reference proteome</keyword>
<evidence type="ECO:0000313" key="2">
    <source>
        <dbReference type="EMBL" id="MQY23007.1"/>
    </source>
</evidence>
<gene>
    <name evidence="2" type="ORF">NRB20_61320</name>
</gene>
<dbReference type="InterPro" id="IPR043917">
    <property type="entry name" value="DUF5753"/>
</dbReference>
<dbReference type="Pfam" id="PF19054">
    <property type="entry name" value="DUF5753"/>
    <property type="match status" value="1"/>
</dbReference>
<dbReference type="Gene3D" id="1.10.260.40">
    <property type="entry name" value="lambda repressor-like DNA-binding domains"/>
    <property type="match status" value="1"/>
</dbReference>
<accession>A0A7K0DBA3</accession>
<feature type="domain" description="HTH cro/C1-type" evidence="1">
    <location>
        <begin position="13"/>
        <end position="68"/>
    </location>
</feature>
<sequence>MVDVHLRALGRRLRAQREAAEMTQSAAARGVFLSSQTIGRLEDGMSTRMSELHLTTLCDLYGAGMAEREEALALLRRGRAAVVQNTDWQGLFGDLMSADDRSRMALEQHAISMTAFGATLVPTLLQTTEYRRVVEQALHPQDSPDEIERRVRLVRARRLRTNGARAHFYMLESAVRHVIGDAAMMRDQLLELAETRSPRISVQLIDQHAGHNIGLHLTSFALLEFGALVGGQPEPPEVFLDSGPWALRLDREDDLAHYRDAVAELPRTALSKSDSRELLREIAHGYDCMSTSSDSQAQP</sequence>
<dbReference type="GO" id="GO:0003677">
    <property type="term" value="F:DNA binding"/>
    <property type="evidence" value="ECO:0007669"/>
    <property type="project" value="InterPro"/>
</dbReference>
<dbReference type="InterPro" id="IPR001387">
    <property type="entry name" value="Cro/C1-type_HTH"/>
</dbReference>
<dbReference type="Pfam" id="PF13560">
    <property type="entry name" value="HTH_31"/>
    <property type="match status" value="1"/>
</dbReference>
<dbReference type="InterPro" id="IPR010982">
    <property type="entry name" value="Lambda_DNA-bd_dom_sf"/>
</dbReference>
<name>A0A7K0DBA3_9NOCA</name>
<dbReference type="PROSITE" id="PS50943">
    <property type="entry name" value="HTH_CROC1"/>
    <property type="match status" value="1"/>
</dbReference>
<evidence type="ECO:0000313" key="3">
    <source>
        <dbReference type="Proteomes" id="UP000438448"/>
    </source>
</evidence>
<dbReference type="EMBL" id="WEGK01000016">
    <property type="protein sequence ID" value="MQY23007.1"/>
    <property type="molecule type" value="Genomic_DNA"/>
</dbReference>
<dbReference type="OrthoDB" id="3700527at2"/>
<reference evidence="2 3" key="1">
    <citation type="submission" date="2019-10" db="EMBL/GenBank/DDBJ databases">
        <title>Nocardia macrotermitis sp. nov. and Nocardia aurantia sp. nov., isolated from the gut of fungus growing-termite Macrotermes natalensis.</title>
        <authorList>
            <person name="Benndorf R."/>
            <person name="Schwitalla J."/>
            <person name="Martin K."/>
            <person name="De Beer W."/>
            <person name="Kaster A.-K."/>
            <person name="Vollmers J."/>
            <person name="Poulsen M."/>
            <person name="Beemelmanns C."/>
        </authorList>
    </citation>
    <scope>NUCLEOTIDE SEQUENCE [LARGE SCALE GENOMIC DNA]</scope>
    <source>
        <strain evidence="2 3">RB20</strain>
    </source>
</reference>
<proteinExistence type="predicted"/>
<evidence type="ECO:0000259" key="1">
    <source>
        <dbReference type="PROSITE" id="PS50943"/>
    </source>
</evidence>
<protein>
    <recommendedName>
        <fullName evidence="1">HTH cro/C1-type domain-containing protein</fullName>
    </recommendedName>
</protein>
<comment type="caution">
    <text evidence="2">The sequence shown here is derived from an EMBL/GenBank/DDBJ whole genome shotgun (WGS) entry which is preliminary data.</text>
</comment>
<dbReference type="SUPFAM" id="SSF47413">
    <property type="entry name" value="lambda repressor-like DNA-binding domains"/>
    <property type="match status" value="1"/>
</dbReference>
<organism evidence="2 3">
    <name type="scientific">Nocardia macrotermitis</name>
    <dbReference type="NCBI Taxonomy" id="2585198"/>
    <lineage>
        <taxon>Bacteria</taxon>
        <taxon>Bacillati</taxon>
        <taxon>Actinomycetota</taxon>
        <taxon>Actinomycetes</taxon>
        <taxon>Mycobacteriales</taxon>
        <taxon>Nocardiaceae</taxon>
        <taxon>Nocardia</taxon>
    </lineage>
</organism>
<dbReference type="Proteomes" id="UP000438448">
    <property type="component" value="Unassembled WGS sequence"/>
</dbReference>
<dbReference type="RefSeq" id="WP_153414802.1">
    <property type="nucleotide sequence ID" value="NZ_WEGK01000016.1"/>
</dbReference>